<dbReference type="Proteomes" id="UP000008983">
    <property type="component" value="Unassembled WGS sequence"/>
</dbReference>
<dbReference type="InterPro" id="IPR003097">
    <property type="entry name" value="CysJ-like_FAD-binding"/>
</dbReference>
<keyword evidence="9" id="KW-1185">Reference proteome</keyword>
<dbReference type="AlphaFoldDB" id="G0QYP1"/>
<dbReference type="InterPro" id="IPR039261">
    <property type="entry name" value="FNR_nucleotide-bd"/>
</dbReference>
<dbReference type="Gene3D" id="3.40.50.80">
    <property type="entry name" value="Nucleotide-binding domain of ferredoxin-NADP reductase (FNR) module"/>
    <property type="match status" value="1"/>
</dbReference>
<dbReference type="GeneID" id="14905770"/>
<keyword evidence="4" id="KW-0560">Oxidoreductase</keyword>
<dbReference type="SUPFAM" id="SSF63380">
    <property type="entry name" value="Riboflavin synthase domain-like"/>
    <property type="match status" value="1"/>
</dbReference>
<dbReference type="eggNOG" id="KOG1158">
    <property type="taxonomic scope" value="Eukaryota"/>
</dbReference>
<evidence type="ECO:0000313" key="9">
    <source>
        <dbReference type="Proteomes" id="UP000008983"/>
    </source>
</evidence>
<dbReference type="PRINTS" id="PR00371">
    <property type="entry name" value="FPNCR"/>
</dbReference>
<evidence type="ECO:0000259" key="7">
    <source>
        <dbReference type="Pfam" id="PF00667"/>
    </source>
</evidence>
<accession>G0QYP1</accession>
<dbReference type="Gene3D" id="1.20.990.10">
    <property type="entry name" value="NADPH-cytochrome p450 Reductase, Chain A, domain 3"/>
    <property type="match status" value="1"/>
</dbReference>
<dbReference type="STRING" id="857967.G0QYP1"/>
<evidence type="ECO:0000313" key="8">
    <source>
        <dbReference type="EMBL" id="EGR29669.1"/>
    </source>
</evidence>
<dbReference type="InterPro" id="IPR017938">
    <property type="entry name" value="Riboflavin_synthase-like_b-brl"/>
</dbReference>
<dbReference type="Pfam" id="PF00175">
    <property type="entry name" value="NAD_binding_1"/>
    <property type="match status" value="1"/>
</dbReference>
<dbReference type="GO" id="GO:0005829">
    <property type="term" value="C:cytosol"/>
    <property type="evidence" value="ECO:0007669"/>
    <property type="project" value="TreeGrafter"/>
</dbReference>
<gene>
    <name evidence="8" type="ORF">IMG5_151380</name>
</gene>
<feature type="domain" description="Oxidoreductase FAD/NAD(P)-binding" evidence="6">
    <location>
        <begin position="115"/>
        <end position="181"/>
    </location>
</feature>
<dbReference type="GO" id="GO:0050660">
    <property type="term" value="F:flavin adenine dinucleotide binding"/>
    <property type="evidence" value="ECO:0007669"/>
    <property type="project" value="TreeGrafter"/>
</dbReference>
<sequence>MNYKTAQNVGVFPKNDPFLVSEVCQYLNLDENQIWVWEGELEDKIKLPFPSNISTREILETFCDFQGQVMKKTLKDLAKIYRKQHQQNENLSQKIEFLADSNFKLPENRKNNVIMVGAGTGVAPFIGFCQEKECLQDQFGKFTLFFGCRKADSDFIFKNQINEFINKGVLDKFYAAFSRDQEFQIQIMFIYFFICIQKNKIYVQDKILENQDIVYEDIFQNNAVIYICGSTYMGNAVINILKKIISNKQQINDQEAQQKIKQLESSSKIIKELW</sequence>
<reference evidence="8 9" key="1">
    <citation type="submission" date="2011-07" db="EMBL/GenBank/DDBJ databases">
        <authorList>
            <person name="Coyne R."/>
            <person name="Brami D."/>
            <person name="Johnson J."/>
            <person name="Hostetler J."/>
            <person name="Hannick L."/>
            <person name="Clark T."/>
            <person name="Cassidy-Hanley D."/>
            <person name="Inman J."/>
        </authorList>
    </citation>
    <scope>NUCLEOTIDE SEQUENCE [LARGE SCALE GENOMIC DNA]</scope>
    <source>
        <strain evidence="8 9">G5</strain>
    </source>
</reference>
<comment type="cofactor">
    <cofactor evidence="1">
        <name>FAD</name>
        <dbReference type="ChEBI" id="CHEBI:57692"/>
    </cofactor>
</comment>
<protein>
    <recommendedName>
        <fullName evidence="5">NADPH--hemoprotein reductase</fullName>
        <ecNumber evidence="5">1.6.2.4</ecNumber>
    </recommendedName>
</protein>
<dbReference type="GO" id="GO:0010181">
    <property type="term" value="F:FMN binding"/>
    <property type="evidence" value="ECO:0007669"/>
    <property type="project" value="TreeGrafter"/>
</dbReference>
<keyword evidence="3" id="KW-0274">FAD</keyword>
<dbReference type="GO" id="GO:0003958">
    <property type="term" value="F:NADPH-hemoprotein reductase activity"/>
    <property type="evidence" value="ECO:0007669"/>
    <property type="project" value="UniProtKB-EC"/>
</dbReference>
<dbReference type="EC" id="1.6.2.4" evidence="5"/>
<evidence type="ECO:0000256" key="1">
    <source>
        <dbReference type="ARBA" id="ARBA00001974"/>
    </source>
</evidence>
<dbReference type="InterPro" id="IPR023173">
    <property type="entry name" value="NADPH_Cyt_P450_Rdtase_alpha"/>
</dbReference>
<dbReference type="Pfam" id="PF00667">
    <property type="entry name" value="FAD_binding_1"/>
    <property type="match status" value="1"/>
</dbReference>
<evidence type="ECO:0000256" key="5">
    <source>
        <dbReference type="ARBA" id="ARBA00023797"/>
    </source>
</evidence>
<evidence type="ECO:0000256" key="2">
    <source>
        <dbReference type="ARBA" id="ARBA00022630"/>
    </source>
</evidence>
<dbReference type="EMBL" id="GL984123">
    <property type="protein sequence ID" value="EGR29669.1"/>
    <property type="molecule type" value="Genomic_DNA"/>
</dbReference>
<proteinExistence type="predicted"/>
<name>G0QYP1_ICHMU</name>
<keyword evidence="2" id="KW-0285">Flavoprotein</keyword>
<dbReference type="OMA" id="ICAISTH"/>
<dbReference type="InterPro" id="IPR001433">
    <property type="entry name" value="OxRdtase_FAD/NAD-bd"/>
</dbReference>
<dbReference type="InParanoid" id="G0QYP1"/>
<evidence type="ECO:0000259" key="6">
    <source>
        <dbReference type="Pfam" id="PF00175"/>
    </source>
</evidence>
<dbReference type="RefSeq" id="XP_004030905.1">
    <property type="nucleotide sequence ID" value="XM_004030857.1"/>
</dbReference>
<dbReference type="PANTHER" id="PTHR19384:SF17">
    <property type="entry name" value="NADPH--CYTOCHROME P450 REDUCTASE"/>
    <property type="match status" value="1"/>
</dbReference>
<evidence type="ECO:0000256" key="4">
    <source>
        <dbReference type="ARBA" id="ARBA00023002"/>
    </source>
</evidence>
<dbReference type="InterPro" id="IPR001709">
    <property type="entry name" value="Flavoprot_Pyr_Nucl_cyt_Rdtase"/>
</dbReference>
<dbReference type="OrthoDB" id="1856718at2759"/>
<feature type="domain" description="Sulfite reductase [NADPH] flavoprotein alpha-component-like FAD-binding" evidence="7">
    <location>
        <begin position="1"/>
        <end position="104"/>
    </location>
</feature>
<organism evidence="8 9">
    <name type="scientific">Ichthyophthirius multifiliis</name>
    <name type="common">White spot disease agent</name>
    <name type="synonym">Ich</name>
    <dbReference type="NCBI Taxonomy" id="5932"/>
    <lineage>
        <taxon>Eukaryota</taxon>
        <taxon>Sar</taxon>
        <taxon>Alveolata</taxon>
        <taxon>Ciliophora</taxon>
        <taxon>Intramacronucleata</taxon>
        <taxon>Oligohymenophorea</taxon>
        <taxon>Hymenostomatida</taxon>
        <taxon>Ophryoglenina</taxon>
        <taxon>Ichthyophthirius</taxon>
    </lineage>
</organism>
<dbReference type="SUPFAM" id="SSF52343">
    <property type="entry name" value="Ferredoxin reductase-like, C-terminal NADP-linked domain"/>
    <property type="match status" value="1"/>
</dbReference>
<evidence type="ECO:0000256" key="3">
    <source>
        <dbReference type="ARBA" id="ARBA00022827"/>
    </source>
</evidence>
<dbReference type="PANTHER" id="PTHR19384">
    <property type="entry name" value="NITRIC OXIDE SYNTHASE-RELATED"/>
    <property type="match status" value="1"/>
</dbReference>